<evidence type="ECO:0000256" key="4">
    <source>
        <dbReference type="ARBA" id="ARBA00022692"/>
    </source>
</evidence>
<dbReference type="EMBL" id="CP036290">
    <property type="protein sequence ID" value="QDU86496.1"/>
    <property type="molecule type" value="Genomic_DNA"/>
</dbReference>
<keyword evidence="6 7" id="KW-0472">Membrane</keyword>
<dbReference type="PANTHER" id="PTHR30329:SF21">
    <property type="entry name" value="LIPOPROTEIN YIAD-RELATED"/>
    <property type="match status" value="1"/>
</dbReference>
<dbReference type="GO" id="GO:0005886">
    <property type="term" value="C:plasma membrane"/>
    <property type="evidence" value="ECO:0007669"/>
    <property type="project" value="UniProtKB-SubCell"/>
</dbReference>
<dbReference type="Pfam" id="PF13677">
    <property type="entry name" value="MotB_plug"/>
    <property type="match status" value="1"/>
</dbReference>
<evidence type="ECO:0000256" key="3">
    <source>
        <dbReference type="ARBA" id="ARBA00022475"/>
    </source>
</evidence>
<evidence type="ECO:0000256" key="8">
    <source>
        <dbReference type="SAM" id="MobiDB-lite"/>
    </source>
</evidence>
<evidence type="ECO:0000313" key="11">
    <source>
        <dbReference type="EMBL" id="QDU86496.1"/>
    </source>
</evidence>
<gene>
    <name evidence="11" type="ORF">Pla163_36470</name>
</gene>
<dbReference type="OrthoDB" id="9814546at2"/>
<dbReference type="PANTHER" id="PTHR30329">
    <property type="entry name" value="STATOR ELEMENT OF FLAGELLAR MOTOR COMPLEX"/>
    <property type="match status" value="1"/>
</dbReference>
<feature type="transmembrane region" description="Helical" evidence="9">
    <location>
        <begin position="48"/>
        <end position="69"/>
    </location>
</feature>
<evidence type="ECO:0000256" key="5">
    <source>
        <dbReference type="ARBA" id="ARBA00022989"/>
    </source>
</evidence>
<comment type="similarity">
    <text evidence="2">Belongs to the MotB family.</text>
</comment>
<feature type="region of interest" description="Disordered" evidence="8">
    <location>
        <begin position="1"/>
        <end position="46"/>
    </location>
</feature>
<dbReference type="Pfam" id="PF00691">
    <property type="entry name" value="OmpA"/>
    <property type="match status" value="1"/>
</dbReference>
<evidence type="ECO:0000256" key="2">
    <source>
        <dbReference type="ARBA" id="ARBA00008914"/>
    </source>
</evidence>
<sequence>MTAPDDKGELREEKKQPAKKKGAAGPPPPPKEKRAKEPEPEPPGAPEWVVTFTDMISLLVTFFVLLMTFSSMREYDLIRVRGILQMGRGVIDDQEGDRVVEAPVDDVMSNTDPIEGSQDPSVRTHDEDPSDTVRTKREHEKMRDLSDIADGILIQWGPEASFAAGSTRPNRALHEALLDVAKTLLPYDHVIVVEGHAAPDHVATPLHPDAFSISLARAEACADILIDEAGIDPARVQVAAYAATRAKALNDTPAGRNHNRRVELRLLSPPRDRAIFAGRGSEDPIR</sequence>
<keyword evidence="12" id="KW-1185">Reference proteome</keyword>
<protein>
    <submittedName>
        <fullName evidence="11">Flagellar motor protein MotB</fullName>
    </submittedName>
</protein>
<feature type="compositionally biased region" description="Basic and acidic residues" evidence="8">
    <location>
        <begin position="30"/>
        <end position="39"/>
    </location>
</feature>
<dbReference type="AlphaFoldDB" id="A0A518D4V2"/>
<dbReference type="Gene3D" id="3.30.1330.60">
    <property type="entry name" value="OmpA-like domain"/>
    <property type="match status" value="1"/>
</dbReference>
<keyword evidence="3" id="KW-1003">Cell membrane</keyword>
<dbReference type="PROSITE" id="PS51123">
    <property type="entry name" value="OMPA_2"/>
    <property type="match status" value="1"/>
</dbReference>
<dbReference type="Proteomes" id="UP000319342">
    <property type="component" value="Chromosome"/>
</dbReference>
<proteinExistence type="inferred from homology"/>
<feature type="domain" description="OmpA-like" evidence="10">
    <location>
        <begin position="149"/>
        <end position="270"/>
    </location>
</feature>
<feature type="compositionally biased region" description="Basic and acidic residues" evidence="8">
    <location>
        <begin position="1"/>
        <end position="16"/>
    </location>
</feature>
<comment type="subcellular location">
    <subcellularLocation>
        <location evidence="1">Cell membrane</location>
        <topology evidence="1">Single-pass membrane protein</topology>
    </subcellularLocation>
</comment>
<evidence type="ECO:0000256" key="7">
    <source>
        <dbReference type="PROSITE-ProRule" id="PRU00473"/>
    </source>
</evidence>
<dbReference type="InterPro" id="IPR036737">
    <property type="entry name" value="OmpA-like_sf"/>
</dbReference>
<reference evidence="11 12" key="1">
    <citation type="submission" date="2019-02" db="EMBL/GenBank/DDBJ databases">
        <title>Deep-cultivation of Planctomycetes and their phenomic and genomic characterization uncovers novel biology.</title>
        <authorList>
            <person name="Wiegand S."/>
            <person name="Jogler M."/>
            <person name="Boedeker C."/>
            <person name="Pinto D."/>
            <person name="Vollmers J."/>
            <person name="Rivas-Marin E."/>
            <person name="Kohn T."/>
            <person name="Peeters S.H."/>
            <person name="Heuer A."/>
            <person name="Rast P."/>
            <person name="Oberbeckmann S."/>
            <person name="Bunk B."/>
            <person name="Jeske O."/>
            <person name="Meyerdierks A."/>
            <person name="Storesund J.E."/>
            <person name="Kallscheuer N."/>
            <person name="Luecker S."/>
            <person name="Lage O.M."/>
            <person name="Pohl T."/>
            <person name="Merkel B.J."/>
            <person name="Hornburger P."/>
            <person name="Mueller R.-W."/>
            <person name="Bruemmer F."/>
            <person name="Labrenz M."/>
            <person name="Spormann A.M."/>
            <person name="Op den Camp H."/>
            <person name="Overmann J."/>
            <person name="Amann R."/>
            <person name="Jetten M.S.M."/>
            <person name="Mascher T."/>
            <person name="Medema M.H."/>
            <person name="Devos D.P."/>
            <person name="Kaster A.-K."/>
            <person name="Ovreas L."/>
            <person name="Rohde M."/>
            <person name="Galperin M.Y."/>
            <person name="Jogler C."/>
        </authorList>
    </citation>
    <scope>NUCLEOTIDE SEQUENCE [LARGE SCALE GENOMIC DNA]</scope>
    <source>
        <strain evidence="11 12">Pla163</strain>
    </source>
</reference>
<keyword evidence="11" id="KW-0282">Flagellum</keyword>
<evidence type="ECO:0000313" key="12">
    <source>
        <dbReference type="Proteomes" id="UP000319342"/>
    </source>
</evidence>
<evidence type="ECO:0000256" key="6">
    <source>
        <dbReference type="ARBA" id="ARBA00023136"/>
    </source>
</evidence>
<name>A0A518D4V2_9BACT</name>
<accession>A0A518D4V2</accession>
<dbReference type="InterPro" id="IPR025713">
    <property type="entry name" value="MotB-like_N_dom"/>
</dbReference>
<dbReference type="InterPro" id="IPR050330">
    <property type="entry name" value="Bact_OuterMem_StrucFunc"/>
</dbReference>
<organism evidence="11 12">
    <name type="scientific">Rohdeia mirabilis</name>
    <dbReference type="NCBI Taxonomy" id="2528008"/>
    <lineage>
        <taxon>Bacteria</taxon>
        <taxon>Pseudomonadati</taxon>
        <taxon>Planctomycetota</taxon>
        <taxon>Planctomycetia</taxon>
        <taxon>Planctomycetia incertae sedis</taxon>
        <taxon>Rohdeia</taxon>
    </lineage>
</organism>
<keyword evidence="11" id="KW-0969">Cilium</keyword>
<feature type="region of interest" description="Disordered" evidence="8">
    <location>
        <begin position="96"/>
        <end position="140"/>
    </location>
</feature>
<dbReference type="RefSeq" id="WP_145191846.1">
    <property type="nucleotide sequence ID" value="NZ_CP036290.1"/>
</dbReference>
<keyword evidence="4 9" id="KW-0812">Transmembrane</keyword>
<feature type="compositionally biased region" description="Basic and acidic residues" evidence="8">
    <location>
        <begin position="122"/>
        <end position="140"/>
    </location>
</feature>
<evidence type="ECO:0000256" key="9">
    <source>
        <dbReference type="SAM" id="Phobius"/>
    </source>
</evidence>
<evidence type="ECO:0000256" key="1">
    <source>
        <dbReference type="ARBA" id="ARBA00004162"/>
    </source>
</evidence>
<dbReference type="SUPFAM" id="SSF103088">
    <property type="entry name" value="OmpA-like"/>
    <property type="match status" value="1"/>
</dbReference>
<keyword evidence="11" id="KW-0966">Cell projection</keyword>
<keyword evidence="5 9" id="KW-1133">Transmembrane helix</keyword>
<evidence type="ECO:0000259" key="10">
    <source>
        <dbReference type="PROSITE" id="PS51123"/>
    </source>
</evidence>
<dbReference type="InterPro" id="IPR006665">
    <property type="entry name" value="OmpA-like"/>
</dbReference>